<gene>
    <name evidence="1" type="ordered locus">Sfum_2041</name>
</gene>
<dbReference type="AlphaFoldDB" id="A0LJX2"/>
<dbReference type="EMBL" id="CP000478">
    <property type="protein sequence ID" value="ABK17724.1"/>
    <property type="molecule type" value="Genomic_DNA"/>
</dbReference>
<evidence type="ECO:0000313" key="1">
    <source>
        <dbReference type="EMBL" id="ABK17724.1"/>
    </source>
</evidence>
<dbReference type="KEGG" id="sfu:Sfum_2041"/>
<evidence type="ECO:0000313" key="2">
    <source>
        <dbReference type="Proteomes" id="UP000001784"/>
    </source>
</evidence>
<reference evidence="1 2" key="1">
    <citation type="submission" date="2006-10" db="EMBL/GenBank/DDBJ databases">
        <title>Complete sequence of Syntrophobacter fumaroxidans MPOB.</title>
        <authorList>
            <consortium name="US DOE Joint Genome Institute"/>
            <person name="Copeland A."/>
            <person name="Lucas S."/>
            <person name="Lapidus A."/>
            <person name="Barry K."/>
            <person name="Detter J.C."/>
            <person name="Glavina del Rio T."/>
            <person name="Hammon N."/>
            <person name="Israni S."/>
            <person name="Pitluck S."/>
            <person name="Goltsman E.G."/>
            <person name="Martinez M."/>
            <person name="Schmutz J."/>
            <person name="Larimer F."/>
            <person name="Land M."/>
            <person name="Hauser L."/>
            <person name="Kyrpides N."/>
            <person name="Kim E."/>
            <person name="Boone D.R."/>
            <person name="Brockman F."/>
            <person name="Culley D."/>
            <person name="Ferry J."/>
            <person name="Gunsalus R."/>
            <person name="McInerney M.J."/>
            <person name="Morrison M."/>
            <person name="Plugge C."/>
            <person name="Rohlin L."/>
            <person name="Scholten J."/>
            <person name="Sieber J."/>
            <person name="Stams A.J.M."/>
            <person name="Worm P."/>
            <person name="Henstra A.M."/>
            <person name="Richardson P."/>
        </authorList>
    </citation>
    <scope>NUCLEOTIDE SEQUENCE [LARGE SCALE GENOMIC DNA]</scope>
    <source>
        <strain evidence="2">DSM 10017 / MPOB</strain>
    </source>
</reference>
<proteinExistence type="predicted"/>
<keyword evidence="2" id="KW-1185">Reference proteome</keyword>
<sequence length="75" mass="8397">METKNTEPEAAGTEPVVMEGTSGMRYWDFRKEFCTAEGWRLRATDPQVYDVLNSKGEKIGVFKSGEGYFPTVAKA</sequence>
<accession>A0LJX2</accession>
<dbReference type="RefSeq" id="WP_011698893.1">
    <property type="nucleotide sequence ID" value="NC_008554.1"/>
</dbReference>
<dbReference type="InParanoid" id="A0LJX2"/>
<dbReference type="HOGENOM" id="CLU_2669800_0_0_7"/>
<protein>
    <submittedName>
        <fullName evidence="1">Uncharacterized protein</fullName>
    </submittedName>
</protein>
<organism evidence="1 2">
    <name type="scientific">Syntrophobacter fumaroxidans (strain DSM 10017 / MPOB)</name>
    <dbReference type="NCBI Taxonomy" id="335543"/>
    <lineage>
        <taxon>Bacteria</taxon>
        <taxon>Pseudomonadati</taxon>
        <taxon>Thermodesulfobacteriota</taxon>
        <taxon>Syntrophobacteria</taxon>
        <taxon>Syntrophobacterales</taxon>
        <taxon>Syntrophobacteraceae</taxon>
        <taxon>Syntrophobacter</taxon>
    </lineage>
</organism>
<dbReference type="Proteomes" id="UP000001784">
    <property type="component" value="Chromosome"/>
</dbReference>
<name>A0LJX2_SYNFM</name>